<name>A0A1Y2N0R6_PSEAH</name>
<dbReference type="STRING" id="2074.BG845_02455"/>
<keyword evidence="5" id="KW-1185">Reference proteome</keyword>
<accession>A0A1Y2N0R6</accession>
<dbReference type="GO" id="GO:0102099">
    <property type="term" value="F:FAD-dependent urate hydroxylase activity"/>
    <property type="evidence" value="ECO:0007669"/>
    <property type="project" value="UniProtKB-EC"/>
</dbReference>
<protein>
    <submittedName>
        <fullName evidence="4">FAD-dependent urate hydroxylase</fullName>
        <ecNumber evidence="4">1.14.13.113</ecNumber>
    </submittedName>
</protein>
<dbReference type="InterPro" id="IPR002938">
    <property type="entry name" value="FAD-bd"/>
</dbReference>
<feature type="domain" description="FAD-binding" evidence="3">
    <location>
        <begin position="2"/>
        <end position="341"/>
    </location>
</feature>
<evidence type="ECO:0000313" key="5">
    <source>
        <dbReference type="Proteomes" id="UP000194360"/>
    </source>
</evidence>
<gene>
    <name evidence="4" type="primary">hpxO_1</name>
    <name evidence="4" type="ORF">BG845_02455</name>
</gene>
<comment type="caution">
    <text evidence="4">The sequence shown here is derived from an EMBL/GenBank/DDBJ whole genome shotgun (WGS) entry which is preliminary data.</text>
</comment>
<dbReference type="PRINTS" id="PR00420">
    <property type="entry name" value="RNGMNOXGNASE"/>
</dbReference>
<dbReference type="Proteomes" id="UP000194360">
    <property type="component" value="Unassembled WGS sequence"/>
</dbReference>
<dbReference type="InterPro" id="IPR036188">
    <property type="entry name" value="FAD/NAD-bd_sf"/>
</dbReference>
<dbReference type="GO" id="GO:0071949">
    <property type="term" value="F:FAD binding"/>
    <property type="evidence" value="ECO:0007669"/>
    <property type="project" value="InterPro"/>
</dbReference>
<dbReference type="Pfam" id="PF01494">
    <property type="entry name" value="FAD_binding_3"/>
    <property type="match status" value="1"/>
</dbReference>
<sequence>MRVVICGGGIAGCALALGLRRAGIDSRVLEARDAPSPEAGAFLTVAPNGMLALAALGLQGVVPAAGGEAVSGIEFHNAGGRRIARLDGSGDRARYGETSHLLRRGLLHEQLLSAVADAGIPVEFGAPVEAVRETPDGVTALLADGREVTGDVLVGADGIRSAVRTSVWPAAPAPAYSGIVDCGGWAPVELPDTPMQQMYFGHRAFFGFVVRSGTAYWFSNMPGPEPDRGSPEAADPAARLARVRLLHAADPAPVRRVLESATGAIGTWPIHDLPDLATWHTARVVVIGDAAHAADPSVGQGASLALEDAVILARALRDAPDPAAALTAFATTRRERVRTVVAMGRRIGTRKASSAWASRFRDLTLPMFLRMGAAATHEQYSYRAGEVDPLADSAVPRRSDRPGVGR</sequence>
<evidence type="ECO:0000313" key="4">
    <source>
        <dbReference type="EMBL" id="OSY40697.1"/>
    </source>
</evidence>
<reference evidence="4 5" key="1">
    <citation type="submission" date="2016-09" db="EMBL/GenBank/DDBJ databases">
        <title>Pseudonocardia autotrophica DSM535, a candidate organism with high potential of specific P450 cytochromes.</title>
        <authorList>
            <person name="Grumaz C."/>
            <person name="Vainshtein Y."/>
            <person name="Kirstahler P."/>
            <person name="Sohn K."/>
        </authorList>
    </citation>
    <scope>NUCLEOTIDE SEQUENCE [LARGE SCALE GENOMIC DNA]</scope>
    <source>
        <strain evidence="4 5">DSM 535</strain>
    </source>
</reference>
<dbReference type="Gene3D" id="3.50.50.60">
    <property type="entry name" value="FAD/NAD(P)-binding domain"/>
    <property type="match status" value="1"/>
</dbReference>
<proteinExistence type="predicted"/>
<dbReference type="PANTHER" id="PTHR13789">
    <property type="entry name" value="MONOOXYGENASE"/>
    <property type="match status" value="1"/>
</dbReference>
<dbReference type="AlphaFoldDB" id="A0A1Y2N0R6"/>
<dbReference type="RefSeq" id="WP_158092138.1">
    <property type="nucleotide sequence ID" value="NZ_AP018920.1"/>
</dbReference>
<dbReference type="SUPFAM" id="SSF51905">
    <property type="entry name" value="FAD/NAD(P)-binding domain"/>
    <property type="match status" value="1"/>
</dbReference>
<evidence type="ECO:0000256" key="2">
    <source>
        <dbReference type="ARBA" id="ARBA00023033"/>
    </source>
</evidence>
<organism evidence="4 5">
    <name type="scientific">Pseudonocardia autotrophica</name>
    <name type="common">Amycolata autotrophica</name>
    <name type="synonym">Nocardia autotrophica</name>
    <dbReference type="NCBI Taxonomy" id="2074"/>
    <lineage>
        <taxon>Bacteria</taxon>
        <taxon>Bacillati</taxon>
        <taxon>Actinomycetota</taxon>
        <taxon>Actinomycetes</taxon>
        <taxon>Pseudonocardiales</taxon>
        <taxon>Pseudonocardiaceae</taxon>
        <taxon>Pseudonocardia</taxon>
    </lineage>
</organism>
<dbReference type="PANTHER" id="PTHR13789:SF309">
    <property type="entry name" value="PUTATIVE (AFU_ORTHOLOGUE AFUA_6G14510)-RELATED"/>
    <property type="match status" value="1"/>
</dbReference>
<dbReference type="EMBL" id="MIGB01000011">
    <property type="protein sequence ID" value="OSY40697.1"/>
    <property type="molecule type" value="Genomic_DNA"/>
</dbReference>
<evidence type="ECO:0000259" key="3">
    <source>
        <dbReference type="Pfam" id="PF01494"/>
    </source>
</evidence>
<keyword evidence="2" id="KW-0503">Monooxygenase</keyword>
<evidence type="ECO:0000256" key="1">
    <source>
        <dbReference type="ARBA" id="ARBA00023002"/>
    </source>
</evidence>
<dbReference type="EC" id="1.14.13.113" evidence="4"/>
<dbReference type="InterPro" id="IPR050493">
    <property type="entry name" value="FAD-dep_Monooxygenase_BioMet"/>
</dbReference>
<keyword evidence="1 4" id="KW-0560">Oxidoreductase</keyword>
<dbReference type="OrthoDB" id="9782160at2"/>